<dbReference type="GO" id="GO:0016301">
    <property type="term" value="F:kinase activity"/>
    <property type="evidence" value="ECO:0007669"/>
    <property type="project" value="UniProtKB-KW"/>
</dbReference>
<name>A0A0G0W932_9BACT</name>
<dbReference type="InterPro" id="IPR000836">
    <property type="entry name" value="PRTase_dom"/>
</dbReference>
<dbReference type="GO" id="GO:0000287">
    <property type="term" value="F:magnesium ion binding"/>
    <property type="evidence" value="ECO:0007669"/>
    <property type="project" value="InterPro"/>
</dbReference>
<dbReference type="EMBL" id="LBZM01000020">
    <property type="protein sequence ID" value="KKR71737.1"/>
    <property type="molecule type" value="Genomic_DNA"/>
</dbReference>
<evidence type="ECO:0000259" key="10">
    <source>
        <dbReference type="Pfam" id="PF13793"/>
    </source>
</evidence>
<dbReference type="NCBIfam" id="TIGR01251">
    <property type="entry name" value="ribP_PPkin"/>
    <property type="match status" value="1"/>
</dbReference>
<evidence type="ECO:0000313" key="12">
    <source>
        <dbReference type="Proteomes" id="UP000034664"/>
    </source>
</evidence>
<evidence type="ECO:0000256" key="6">
    <source>
        <dbReference type="ARBA" id="ARBA00022777"/>
    </source>
</evidence>
<evidence type="ECO:0000256" key="8">
    <source>
        <dbReference type="ARBA" id="ARBA00022842"/>
    </source>
</evidence>
<sequence length="305" mass="33216">MKQSFIISGTSNKPLAEKISKAAKIPLGKTLTGRFSNGEAQIRVEESIYGNTFYIVQSLSMPVDEHIMELCLIADALKRGGAEKIVAVVPWFGYGIQDKVFLPGESLSSKVVIDFLQTVGIHSLITVDLHSDNIIGFFEIPVVHITAVPLFADYIAKTYGKNTLVVSPDFGGAKRSRRFAKEMGQEGTIGIIDKERSLTTGAVELRGINLDVKNKIVVIPDDFISTGSTMLAVMPLLKKDGAKKVIACISHPLLVKDAAEKIAKSDLDELVVTDTVLIEEDKLKLLKKKLHTLSIASLIAPFIKV</sequence>
<evidence type="ECO:0000256" key="4">
    <source>
        <dbReference type="ARBA" id="ARBA00022727"/>
    </source>
</evidence>
<keyword evidence="6 11" id="KW-0418">Kinase</keyword>
<dbReference type="Proteomes" id="UP000034664">
    <property type="component" value="Unassembled WGS sequence"/>
</dbReference>
<dbReference type="InterPro" id="IPR005946">
    <property type="entry name" value="Rib-P_diPkinase"/>
</dbReference>
<keyword evidence="4" id="KW-0545">Nucleotide biosynthesis</keyword>
<proteinExistence type="predicted"/>
<dbReference type="SUPFAM" id="SSF53271">
    <property type="entry name" value="PRTase-like"/>
    <property type="match status" value="2"/>
</dbReference>
<dbReference type="Gene3D" id="3.40.50.2020">
    <property type="match status" value="2"/>
</dbReference>
<evidence type="ECO:0000256" key="7">
    <source>
        <dbReference type="ARBA" id="ARBA00022840"/>
    </source>
</evidence>
<comment type="caution">
    <text evidence="11">The sequence shown here is derived from an EMBL/GenBank/DDBJ whole genome shotgun (WGS) entry which is preliminary data.</text>
</comment>
<dbReference type="GO" id="GO:0004749">
    <property type="term" value="F:ribose phosphate diphosphokinase activity"/>
    <property type="evidence" value="ECO:0007669"/>
    <property type="project" value="UniProtKB-EC"/>
</dbReference>
<keyword evidence="8" id="KW-0460">Magnesium</keyword>
<dbReference type="InterPro" id="IPR029057">
    <property type="entry name" value="PRTase-like"/>
</dbReference>
<dbReference type="PANTHER" id="PTHR10210:SF32">
    <property type="entry name" value="RIBOSE-PHOSPHATE PYROPHOSPHOKINASE 2"/>
    <property type="match status" value="1"/>
</dbReference>
<dbReference type="GO" id="GO:0002189">
    <property type="term" value="C:ribose phosphate diphosphokinase complex"/>
    <property type="evidence" value="ECO:0007669"/>
    <property type="project" value="TreeGrafter"/>
</dbReference>
<dbReference type="SMART" id="SM01400">
    <property type="entry name" value="Pribosyltran_N"/>
    <property type="match status" value="1"/>
</dbReference>
<feature type="domain" description="Ribose-phosphate pyrophosphokinase N-terminal" evidence="10">
    <location>
        <begin position="6"/>
        <end position="120"/>
    </location>
</feature>
<comment type="catalytic activity">
    <reaction evidence="9">
        <text>D-ribose 5-phosphate + ATP = 5-phospho-alpha-D-ribose 1-diphosphate + AMP + H(+)</text>
        <dbReference type="Rhea" id="RHEA:15609"/>
        <dbReference type="ChEBI" id="CHEBI:15378"/>
        <dbReference type="ChEBI" id="CHEBI:30616"/>
        <dbReference type="ChEBI" id="CHEBI:58017"/>
        <dbReference type="ChEBI" id="CHEBI:78346"/>
        <dbReference type="ChEBI" id="CHEBI:456215"/>
        <dbReference type="EC" id="2.7.6.1"/>
    </reaction>
</comment>
<dbReference type="PANTHER" id="PTHR10210">
    <property type="entry name" value="RIBOSE-PHOSPHATE DIPHOSPHOKINASE FAMILY MEMBER"/>
    <property type="match status" value="1"/>
</dbReference>
<organism evidence="11 12">
    <name type="scientific">Candidatus Roizmanbacteria bacterium GW2011_GWB1_40_7</name>
    <dbReference type="NCBI Taxonomy" id="1618482"/>
    <lineage>
        <taxon>Bacteria</taxon>
        <taxon>Candidatus Roizmaniibacteriota</taxon>
    </lineage>
</organism>
<dbReference type="GO" id="GO:0005737">
    <property type="term" value="C:cytoplasm"/>
    <property type="evidence" value="ECO:0007669"/>
    <property type="project" value="TreeGrafter"/>
</dbReference>
<evidence type="ECO:0000256" key="9">
    <source>
        <dbReference type="ARBA" id="ARBA00049535"/>
    </source>
</evidence>
<dbReference type="GO" id="GO:0005524">
    <property type="term" value="F:ATP binding"/>
    <property type="evidence" value="ECO:0007669"/>
    <property type="project" value="UniProtKB-KW"/>
</dbReference>
<dbReference type="PATRIC" id="fig|1618482.3.peg.773"/>
<dbReference type="EC" id="2.7.6.1" evidence="1"/>
<evidence type="ECO:0000256" key="1">
    <source>
        <dbReference type="ARBA" id="ARBA00013247"/>
    </source>
</evidence>
<dbReference type="AlphaFoldDB" id="A0A0G0W932"/>
<gene>
    <name evidence="11" type="ORF">UU14_C0020G0010</name>
</gene>
<keyword evidence="5" id="KW-0547">Nucleotide-binding</keyword>
<keyword evidence="7" id="KW-0067">ATP-binding</keyword>
<evidence type="ECO:0000256" key="3">
    <source>
        <dbReference type="ARBA" id="ARBA00022723"/>
    </source>
</evidence>
<protein>
    <recommendedName>
        <fullName evidence="1">ribose-phosphate diphosphokinase</fullName>
        <ecNumber evidence="1">2.7.6.1</ecNumber>
    </recommendedName>
</protein>
<evidence type="ECO:0000256" key="5">
    <source>
        <dbReference type="ARBA" id="ARBA00022741"/>
    </source>
</evidence>
<dbReference type="FunFam" id="3.40.50.2020:FF:000007">
    <property type="entry name" value="Ribose-phosphate pyrophosphokinase"/>
    <property type="match status" value="1"/>
</dbReference>
<dbReference type="Pfam" id="PF13793">
    <property type="entry name" value="Pribosyltran_N"/>
    <property type="match status" value="1"/>
</dbReference>
<evidence type="ECO:0000256" key="2">
    <source>
        <dbReference type="ARBA" id="ARBA00022679"/>
    </source>
</evidence>
<keyword evidence="3" id="KW-0479">Metal-binding</keyword>
<dbReference type="GO" id="GO:0006164">
    <property type="term" value="P:purine nucleotide biosynthetic process"/>
    <property type="evidence" value="ECO:0007669"/>
    <property type="project" value="TreeGrafter"/>
</dbReference>
<evidence type="ECO:0000313" key="11">
    <source>
        <dbReference type="EMBL" id="KKR71737.1"/>
    </source>
</evidence>
<dbReference type="GO" id="GO:0006015">
    <property type="term" value="P:5-phosphoribose 1-diphosphate biosynthetic process"/>
    <property type="evidence" value="ECO:0007669"/>
    <property type="project" value="TreeGrafter"/>
</dbReference>
<dbReference type="CDD" id="cd06223">
    <property type="entry name" value="PRTases_typeI"/>
    <property type="match status" value="1"/>
</dbReference>
<accession>A0A0G0W932</accession>
<reference evidence="11 12" key="1">
    <citation type="journal article" date="2015" name="Nature">
        <title>rRNA introns, odd ribosomes, and small enigmatic genomes across a large radiation of phyla.</title>
        <authorList>
            <person name="Brown C.T."/>
            <person name="Hug L.A."/>
            <person name="Thomas B.C."/>
            <person name="Sharon I."/>
            <person name="Castelle C.J."/>
            <person name="Singh A."/>
            <person name="Wilkins M.J."/>
            <person name="Williams K.H."/>
            <person name="Banfield J.F."/>
        </authorList>
    </citation>
    <scope>NUCLEOTIDE SEQUENCE [LARGE SCALE GENOMIC DNA]</scope>
</reference>
<dbReference type="InterPro" id="IPR029099">
    <property type="entry name" value="Pribosyltran_N"/>
</dbReference>
<dbReference type="Pfam" id="PF14572">
    <property type="entry name" value="Pribosyl_synth"/>
    <property type="match status" value="1"/>
</dbReference>
<keyword evidence="2" id="KW-0808">Transferase</keyword>